<organism evidence="2 3">
    <name type="scientific">Senna tora</name>
    <dbReference type="NCBI Taxonomy" id="362788"/>
    <lineage>
        <taxon>Eukaryota</taxon>
        <taxon>Viridiplantae</taxon>
        <taxon>Streptophyta</taxon>
        <taxon>Embryophyta</taxon>
        <taxon>Tracheophyta</taxon>
        <taxon>Spermatophyta</taxon>
        <taxon>Magnoliopsida</taxon>
        <taxon>eudicotyledons</taxon>
        <taxon>Gunneridae</taxon>
        <taxon>Pentapetalae</taxon>
        <taxon>rosids</taxon>
        <taxon>fabids</taxon>
        <taxon>Fabales</taxon>
        <taxon>Fabaceae</taxon>
        <taxon>Caesalpinioideae</taxon>
        <taxon>Cassia clade</taxon>
        <taxon>Senna</taxon>
    </lineage>
</organism>
<sequence length="368" mass="41376">MGDDNKAKPAGVWSTVKPFVNGGASEPSFRGMVRTRMESRVDSVEKNVGEMKGDVTVLQGEVTEIKNDVNSLKEWVLEIKDCLARLEKKQIEEHEQDRGEGSGSHGGDNDREQRTDESSGKEVDKHRKLELPIFDGEEAIGWLFKVERYFSLNRMQDGEKLEAVASQQGNNYEMLMAHKQVGTVEEYRERFELLSAPLKDAPEEMLIGAYQNGLKEDIRAELRMVKAQSLLEVLDLSHKVEERNRTDTSGKSGTASQFSQGTESKRSDEKKVTSSTASTAKSRVRRLTLEEVAEKRRKGECFTCDEKYNPAHQCKNKHLHLLIMAGPIEETEDDILLEELDSKGEDERHGGSLMALSMNSIASREEGP</sequence>
<reference evidence="2" key="1">
    <citation type="submission" date="2020-09" db="EMBL/GenBank/DDBJ databases">
        <title>Genome-Enabled Discovery of Anthraquinone Biosynthesis in Senna tora.</title>
        <authorList>
            <person name="Kang S.-H."/>
            <person name="Pandey R.P."/>
            <person name="Lee C.-M."/>
            <person name="Sim J.-S."/>
            <person name="Jeong J.-T."/>
            <person name="Choi B.-S."/>
            <person name="Jung M."/>
            <person name="Ginzburg D."/>
            <person name="Zhao K."/>
            <person name="Won S.Y."/>
            <person name="Oh T.-J."/>
            <person name="Yu Y."/>
            <person name="Kim N.-H."/>
            <person name="Lee O.R."/>
            <person name="Lee T.-H."/>
            <person name="Bashyal P."/>
            <person name="Kim T.-S."/>
            <person name="Lee W.-H."/>
            <person name="Kawkins C."/>
            <person name="Kim C.-K."/>
            <person name="Kim J.S."/>
            <person name="Ahn B.O."/>
            <person name="Rhee S.Y."/>
            <person name="Sohng J.K."/>
        </authorList>
    </citation>
    <scope>NUCLEOTIDE SEQUENCE</scope>
    <source>
        <tissue evidence="2">Leaf</tissue>
    </source>
</reference>
<evidence type="ECO:0000313" key="2">
    <source>
        <dbReference type="EMBL" id="KAF7807919.1"/>
    </source>
</evidence>
<feature type="region of interest" description="Disordered" evidence="1">
    <location>
        <begin position="242"/>
        <end position="284"/>
    </location>
</feature>
<comment type="caution">
    <text evidence="2">The sequence shown here is derived from an EMBL/GenBank/DDBJ whole genome shotgun (WGS) entry which is preliminary data.</text>
</comment>
<keyword evidence="3" id="KW-1185">Reference proteome</keyword>
<feature type="compositionally biased region" description="Basic and acidic residues" evidence="1">
    <location>
        <begin position="107"/>
        <end position="124"/>
    </location>
</feature>
<evidence type="ECO:0000256" key="1">
    <source>
        <dbReference type="SAM" id="MobiDB-lite"/>
    </source>
</evidence>
<accession>A0A834W8J0</accession>
<dbReference type="OrthoDB" id="1751726at2759"/>
<feature type="region of interest" description="Disordered" evidence="1">
    <location>
        <begin position="344"/>
        <end position="368"/>
    </location>
</feature>
<feature type="compositionally biased region" description="Polar residues" evidence="1">
    <location>
        <begin position="249"/>
        <end position="262"/>
    </location>
</feature>
<dbReference type="AlphaFoldDB" id="A0A834W8J0"/>
<feature type="region of interest" description="Disordered" evidence="1">
    <location>
        <begin position="92"/>
        <end position="124"/>
    </location>
</feature>
<dbReference type="Gene3D" id="1.20.5.190">
    <property type="match status" value="1"/>
</dbReference>
<gene>
    <name evidence="2" type="ORF">G2W53_040080</name>
</gene>
<feature type="compositionally biased region" description="Basic and acidic residues" evidence="1">
    <location>
        <begin position="263"/>
        <end position="272"/>
    </location>
</feature>
<dbReference type="EMBL" id="JAAIUW010000012">
    <property type="protein sequence ID" value="KAF7807919.1"/>
    <property type="molecule type" value="Genomic_DNA"/>
</dbReference>
<name>A0A834W8J0_9FABA</name>
<protein>
    <submittedName>
        <fullName evidence="2">Retrotransposable element Tf2</fullName>
    </submittedName>
</protein>
<evidence type="ECO:0000313" key="3">
    <source>
        <dbReference type="Proteomes" id="UP000634136"/>
    </source>
</evidence>
<proteinExistence type="predicted"/>
<dbReference type="Proteomes" id="UP000634136">
    <property type="component" value="Unassembled WGS sequence"/>
</dbReference>